<dbReference type="InterPro" id="IPR008928">
    <property type="entry name" value="6-hairpin_glycosidase_sf"/>
</dbReference>
<feature type="signal peptide" evidence="2">
    <location>
        <begin position="1"/>
        <end position="21"/>
    </location>
</feature>
<feature type="domain" description="Glycosyl hydrolase family 92" evidence="3">
    <location>
        <begin position="306"/>
        <end position="797"/>
    </location>
</feature>
<dbReference type="InterPro" id="IPR012939">
    <property type="entry name" value="Glyco_hydro_92"/>
</dbReference>
<evidence type="ECO:0000259" key="4">
    <source>
        <dbReference type="Pfam" id="PF17678"/>
    </source>
</evidence>
<evidence type="ECO:0000259" key="3">
    <source>
        <dbReference type="Pfam" id="PF07971"/>
    </source>
</evidence>
<accession>A0A0D2MDZ6</accession>
<dbReference type="InterPro" id="IPR005887">
    <property type="entry name" value="GH92_a_mannosidase_put"/>
</dbReference>
<dbReference type="OrthoDB" id="449263at2759"/>
<dbReference type="Gene3D" id="1.20.1610.10">
    <property type="entry name" value="alpha-1,2-mannosidases domains"/>
    <property type="match status" value="1"/>
</dbReference>
<dbReference type="STRING" id="945553.A0A0D2MDZ6"/>
<keyword evidence="2" id="KW-0732">Signal</keyword>
<dbReference type="Pfam" id="PF07971">
    <property type="entry name" value="Glyco_hydro_92"/>
    <property type="match status" value="1"/>
</dbReference>
<feature type="region of interest" description="Disordered" evidence="1">
    <location>
        <begin position="803"/>
        <end position="822"/>
    </location>
</feature>
<evidence type="ECO:0000256" key="2">
    <source>
        <dbReference type="SAM" id="SignalP"/>
    </source>
</evidence>
<dbReference type="InterPro" id="IPR041371">
    <property type="entry name" value="GH92_N"/>
</dbReference>
<dbReference type="PANTHER" id="PTHR12143:SF25">
    <property type="entry name" value="FAMILY PROTEIN, PUTATIVE (AFU_ORTHOLOGUE AFUA_1G10790)-RELATED"/>
    <property type="match status" value="1"/>
</dbReference>
<dbReference type="Gene3D" id="1.20.1050.60">
    <property type="entry name" value="alpha-1,2-mannosidase"/>
    <property type="match status" value="1"/>
</dbReference>
<dbReference type="AlphaFoldDB" id="A0A0D2MDZ6"/>
<dbReference type="Gene3D" id="2.70.98.10">
    <property type="match status" value="1"/>
</dbReference>
<feature type="compositionally biased region" description="Polar residues" evidence="1">
    <location>
        <begin position="812"/>
        <end position="822"/>
    </location>
</feature>
<evidence type="ECO:0000256" key="1">
    <source>
        <dbReference type="SAM" id="MobiDB-lite"/>
    </source>
</evidence>
<dbReference type="GO" id="GO:0030246">
    <property type="term" value="F:carbohydrate binding"/>
    <property type="evidence" value="ECO:0007669"/>
    <property type="project" value="InterPro"/>
</dbReference>
<feature type="chain" id="PRO_5002247162" evidence="2">
    <location>
        <begin position="22"/>
        <end position="822"/>
    </location>
</feature>
<dbReference type="SUPFAM" id="SSF48208">
    <property type="entry name" value="Six-hairpin glycosidases"/>
    <property type="match status" value="1"/>
</dbReference>
<dbReference type="Gene3D" id="3.30.2080.10">
    <property type="entry name" value="GH92 mannosidase domain"/>
    <property type="match status" value="1"/>
</dbReference>
<dbReference type="GO" id="GO:0000224">
    <property type="term" value="F:peptide-N4-(N-acetyl-beta-glucosaminyl)asparagine amidase activity"/>
    <property type="evidence" value="ECO:0007669"/>
    <property type="project" value="TreeGrafter"/>
</dbReference>
<evidence type="ECO:0000313" key="5">
    <source>
        <dbReference type="EMBL" id="KJA21763.1"/>
    </source>
</evidence>
<dbReference type="OMA" id="DNNVGFY"/>
<dbReference type="InterPro" id="IPR050883">
    <property type="entry name" value="PNGase"/>
</dbReference>
<dbReference type="Pfam" id="PF17678">
    <property type="entry name" value="Glyco_hydro_92N"/>
    <property type="match status" value="1"/>
</dbReference>
<dbReference type="GO" id="GO:0005975">
    <property type="term" value="P:carbohydrate metabolic process"/>
    <property type="evidence" value="ECO:0007669"/>
    <property type="project" value="InterPro"/>
</dbReference>
<dbReference type="GO" id="GO:0005829">
    <property type="term" value="C:cytosol"/>
    <property type="evidence" value="ECO:0007669"/>
    <property type="project" value="TreeGrafter"/>
</dbReference>
<dbReference type="NCBIfam" id="TIGR01180">
    <property type="entry name" value="aman2_put"/>
    <property type="match status" value="1"/>
</dbReference>
<dbReference type="Proteomes" id="UP000054270">
    <property type="component" value="Unassembled WGS sequence"/>
</dbReference>
<dbReference type="PANTHER" id="PTHR12143">
    <property type="entry name" value="PEPTIDE N-GLYCANASE PNGASE -RELATED"/>
    <property type="match status" value="1"/>
</dbReference>
<dbReference type="GO" id="GO:0006516">
    <property type="term" value="P:glycoprotein catabolic process"/>
    <property type="evidence" value="ECO:0007669"/>
    <property type="project" value="TreeGrafter"/>
</dbReference>
<feature type="domain" description="Glycosyl hydrolase family 92 N-terminal" evidence="4">
    <location>
        <begin position="27"/>
        <end position="300"/>
    </location>
</feature>
<protein>
    <submittedName>
        <fullName evidence="5">Glycoside hydrolase family 92 protein</fullName>
    </submittedName>
</protein>
<dbReference type="InterPro" id="IPR014718">
    <property type="entry name" value="GH-type_carb-bd"/>
</dbReference>
<keyword evidence="6" id="KW-1185">Reference proteome</keyword>
<reference evidence="6" key="1">
    <citation type="submission" date="2014-04" db="EMBL/GenBank/DDBJ databases">
        <title>Evolutionary Origins and Diversification of the Mycorrhizal Mutualists.</title>
        <authorList>
            <consortium name="DOE Joint Genome Institute"/>
            <consortium name="Mycorrhizal Genomics Consortium"/>
            <person name="Kohler A."/>
            <person name="Kuo A."/>
            <person name="Nagy L.G."/>
            <person name="Floudas D."/>
            <person name="Copeland A."/>
            <person name="Barry K.W."/>
            <person name="Cichocki N."/>
            <person name="Veneault-Fourrey C."/>
            <person name="LaButti K."/>
            <person name="Lindquist E.A."/>
            <person name="Lipzen A."/>
            <person name="Lundell T."/>
            <person name="Morin E."/>
            <person name="Murat C."/>
            <person name="Riley R."/>
            <person name="Ohm R."/>
            <person name="Sun H."/>
            <person name="Tunlid A."/>
            <person name="Henrissat B."/>
            <person name="Grigoriev I.V."/>
            <person name="Hibbett D.S."/>
            <person name="Martin F."/>
        </authorList>
    </citation>
    <scope>NUCLEOTIDE SEQUENCE [LARGE SCALE GENOMIC DNA]</scope>
    <source>
        <strain evidence="6">FD-334 SS-4</strain>
    </source>
</reference>
<dbReference type="EMBL" id="KN817555">
    <property type="protein sequence ID" value="KJA21763.1"/>
    <property type="molecule type" value="Genomic_DNA"/>
</dbReference>
<keyword evidence="5" id="KW-0378">Hydrolase</keyword>
<evidence type="ECO:0000313" key="6">
    <source>
        <dbReference type="Proteomes" id="UP000054270"/>
    </source>
</evidence>
<sequence>MRFRPTGLILTLSLGPALNAATNLTSLVNLFIGTSSGANGGSGGNGFPGAAVPHAMAKVGIDVNTAPRQAGYIADDSPVTGISLMHDEGTGGNTDGGYGIFPLFPLGNCSFTSCPATLQARSTLRQFGSASDSATPGYFTTMLISGIQIEATSTRRAGLIRFTFPAFTAPTTNHIVVDLVDDLQRSFQGGSISISPSARVMLSGTFLQSYGTDNYTAYACYDFADPAQPNATRLVQFGTYQSTSVSSPNTITITPFNTSLSYPFTGNTNPIQAGALLEFDAPAGTAESFSSTVTARFGVSFISSEQACLNAEAEVPVWDWDAVQEASRAQWENVLERVALPNLENEDATVVELLYSSLYRASLVPANMTEENPYWSSPYAFYDAMFCSWDVFRTVHPLLSITSPLEWADIVNAYVDGWRHTGYIPECRANTKAGYVQGGSDGMPILGDFAVKYGAHASELGVPIGDLYQALVDTAENTPSNWYMVGRQNTAWITFGYIPTDWVDPSGAMGLPTREASRALEYAVGDFAVRQAAVALDESASDIAKYTNRSMNFVNHWDPTVSSDGYNGFMQRRYPNGTFAFSPPDACSPIDPTPHSCVRGTDNDVGFYESSSWEMSFFAPHSMSTIIRLMGGDELFVNRTNLYFSMGYFSAGNEPSFQMPWMYHYANRPDVSALRVRQVVYTFFGTGIGGIPGNDDSGAMAALLVFHILGLYPVPASRQLLIGSPLVSSYTVHNQLFNTSTTVTVQNFDATTLAATPPAGSQVYVQSVTVNGVQRDSICWIAWDDIVGGGEIVIAVGADPTTDGCGSAPDSRPSSLEQGGFA</sequence>
<name>A0A0D2MDZ6_HYPSF</name>
<gene>
    <name evidence="5" type="ORF">HYPSUDRAFT_41608</name>
</gene>
<proteinExistence type="predicted"/>
<organism evidence="5 6">
    <name type="scientific">Hypholoma sublateritium (strain FD-334 SS-4)</name>
    <dbReference type="NCBI Taxonomy" id="945553"/>
    <lineage>
        <taxon>Eukaryota</taxon>
        <taxon>Fungi</taxon>
        <taxon>Dikarya</taxon>
        <taxon>Basidiomycota</taxon>
        <taxon>Agaricomycotina</taxon>
        <taxon>Agaricomycetes</taxon>
        <taxon>Agaricomycetidae</taxon>
        <taxon>Agaricales</taxon>
        <taxon>Agaricineae</taxon>
        <taxon>Strophariaceae</taxon>
        <taxon>Hypholoma</taxon>
    </lineage>
</organism>
<dbReference type="GO" id="GO:0005634">
    <property type="term" value="C:nucleus"/>
    <property type="evidence" value="ECO:0007669"/>
    <property type="project" value="TreeGrafter"/>
</dbReference>